<feature type="transmembrane region" description="Helical" evidence="1">
    <location>
        <begin position="119"/>
        <end position="137"/>
    </location>
</feature>
<keyword evidence="1" id="KW-0812">Transmembrane</keyword>
<comment type="caution">
    <text evidence="2">The sequence shown here is derived from an EMBL/GenBank/DDBJ whole genome shotgun (WGS) entry which is preliminary data.</text>
</comment>
<proteinExistence type="predicted"/>
<organism evidence="2">
    <name type="scientific">marine sediment metagenome</name>
    <dbReference type="NCBI Taxonomy" id="412755"/>
    <lineage>
        <taxon>unclassified sequences</taxon>
        <taxon>metagenomes</taxon>
        <taxon>ecological metagenomes</taxon>
    </lineage>
</organism>
<name>X0SD15_9ZZZZ</name>
<feature type="transmembrane region" description="Helical" evidence="1">
    <location>
        <begin position="6"/>
        <end position="28"/>
    </location>
</feature>
<dbReference type="AlphaFoldDB" id="X0SD15"/>
<gene>
    <name evidence="2" type="ORF">S01H1_13814</name>
</gene>
<evidence type="ECO:0000313" key="2">
    <source>
        <dbReference type="EMBL" id="GAF78938.1"/>
    </source>
</evidence>
<feature type="non-terminal residue" evidence="2">
    <location>
        <position position="187"/>
    </location>
</feature>
<sequence length="187" mass="20250">MPVGDVFPVIALCIIGIVLFSAGTVNIIGYSFTGIFPIFILNILLGTAGGVLLNMLISGSESSDAISIILVGGTALCGGLAYSFSFSPLFVGMVSGAFLINSTLKRLQTLDALNDTNEIIERIYMFILGTILSPIILMLKKDVFFIFLYALILFVFRSSLKYILSSLWTSRVQSEKDVSSLIWIGLT</sequence>
<reference evidence="2" key="1">
    <citation type="journal article" date="2014" name="Front. Microbiol.">
        <title>High frequency of phylogenetically diverse reductive dehalogenase-homologous genes in deep subseafloor sedimentary metagenomes.</title>
        <authorList>
            <person name="Kawai M."/>
            <person name="Futagami T."/>
            <person name="Toyoda A."/>
            <person name="Takaki Y."/>
            <person name="Nishi S."/>
            <person name="Hori S."/>
            <person name="Arai W."/>
            <person name="Tsubouchi T."/>
            <person name="Morono Y."/>
            <person name="Uchiyama I."/>
            <person name="Ito T."/>
            <person name="Fujiyama A."/>
            <person name="Inagaki F."/>
            <person name="Takami H."/>
        </authorList>
    </citation>
    <scope>NUCLEOTIDE SEQUENCE</scope>
    <source>
        <strain evidence="2">Expedition CK06-06</strain>
    </source>
</reference>
<feature type="transmembrane region" description="Helical" evidence="1">
    <location>
        <begin position="35"/>
        <end position="57"/>
    </location>
</feature>
<feature type="transmembrane region" description="Helical" evidence="1">
    <location>
        <begin position="143"/>
        <end position="164"/>
    </location>
</feature>
<dbReference type="EMBL" id="BARS01007145">
    <property type="protein sequence ID" value="GAF78938.1"/>
    <property type="molecule type" value="Genomic_DNA"/>
</dbReference>
<evidence type="ECO:0000256" key="1">
    <source>
        <dbReference type="SAM" id="Phobius"/>
    </source>
</evidence>
<protein>
    <recommendedName>
        <fullName evidence="3">Cation/H+ exchanger domain-containing protein</fullName>
    </recommendedName>
</protein>
<keyword evidence="1" id="KW-0472">Membrane</keyword>
<keyword evidence="1" id="KW-1133">Transmembrane helix</keyword>
<accession>X0SD15</accession>
<feature type="transmembrane region" description="Helical" evidence="1">
    <location>
        <begin position="69"/>
        <end position="99"/>
    </location>
</feature>
<evidence type="ECO:0008006" key="3">
    <source>
        <dbReference type="Google" id="ProtNLM"/>
    </source>
</evidence>